<evidence type="ECO:0000256" key="3">
    <source>
        <dbReference type="ARBA" id="ARBA00023082"/>
    </source>
</evidence>
<dbReference type="GO" id="GO:0016987">
    <property type="term" value="F:sigma factor activity"/>
    <property type="evidence" value="ECO:0007669"/>
    <property type="project" value="UniProtKB-KW"/>
</dbReference>
<dbReference type="PANTHER" id="PTHR43133:SF46">
    <property type="entry name" value="RNA POLYMERASE SIGMA-70 FACTOR ECF SUBFAMILY"/>
    <property type="match status" value="1"/>
</dbReference>
<dbReference type="InterPro" id="IPR013249">
    <property type="entry name" value="RNA_pol_sigma70_r4_t2"/>
</dbReference>
<dbReference type="Gene3D" id="1.10.10.10">
    <property type="entry name" value="Winged helix-like DNA-binding domain superfamily/Winged helix DNA-binding domain"/>
    <property type="match status" value="1"/>
</dbReference>
<keyword evidence="3" id="KW-0731">Sigma factor</keyword>
<reference evidence="7" key="1">
    <citation type="submission" date="2022-11" db="EMBL/GenBank/DDBJ databases">
        <title>Marilongibacter aestuarii gen. nov., sp. nov., isolated from tidal flat sediment.</title>
        <authorList>
            <person name="Jiayan W."/>
        </authorList>
    </citation>
    <scope>NUCLEOTIDE SEQUENCE</scope>
    <source>
        <strain evidence="7">Z1-6</strain>
    </source>
</reference>
<dbReference type="RefSeq" id="WP_343333889.1">
    <property type="nucleotide sequence ID" value="NZ_JAPOHD010000027.1"/>
</dbReference>
<evidence type="ECO:0000256" key="4">
    <source>
        <dbReference type="ARBA" id="ARBA00023163"/>
    </source>
</evidence>
<feature type="domain" description="RNA polymerase sigma-70 region 2" evidence="5">
    <location>
        <begin position="18"/>
        <end position="81"/>
    </location>
</feature>
<dbReference type="EMBL" id="JAPOHD010000027">
    <property type="protein sequence ID" value="MCY1721560.1"/>
    <property type="molecule type" value="Genomic_DNA"/>
</dbReference>
<dbReference type="CDD" id="cd06171">
    <property type="entry name" value="Sigma70_r4"/>
    <property type="match status" value="1"/>
</dbReference>
<keyword evidence="2" id="KW-0805">Transcription regulation</keyword>
<dbReference type="InterPro" id="IPR013324">
    <property type="entry name" value="RNA_pol_sigma_r3/r4-like"/>
</dbReference>
<dbReference type="InterPro" id="IPR007627">
    <property type="entry name" value="RNA_pol_sigma70_r2"/>
</dbReference>
<dbReference type="Gene3D" id="1.10.1740.10">
    <property type="match status" value="1"/>
</dbReference>
<dbReference type="GO" id="GO:0003677">
    <property type="term" value="F:DNA binding"/>
    <property type="evidence" value="ECO:0007669"/>
    <property type="project" value="InterPro"/>
</dbReference>
<evidence type="ECO:0000259" key="5">
    <source>
        <dbReference type="Pfam" id="PF04542"/>
    </source>
</evidence>
<dbReference type="PANTHER" id="PTHR43133">
    <property type="entry name" value="RNA POLYMERASE ECF-TYPE SIGMA FACTO"/>
    <property type="match status" value="1"/>
</dbReference>
<dbReference type="InterPro" id="IPR014284">
    <property type="entry name" value="RNA_pol_sigma-70_dom"/>
</dbReference>
<keyword evidence="8" id="KW-1185">Reference proteome</keyword>
<dbReference type="InterPro" id="IPR036388">
    <property type="entry name" value="WH-like_DNA-bd_sf"/>
</dbReference>
<gene>
    <name evidence="7" type="ORF">OU798_14485</name>
</gene>
<feature type="domain" description="RNA polymerase sigma factor 70 region 4 type 2" evidence="6">
    <location>
        <begin position="118"/>
        <end position="169"/>
    </location>
</feature>
<dbReference type="NCBIfam" id="TIGR02937">
    <property type="entry name" value="sigma70-ECF"/>
    <property type="match status" value="1"/>
</dbReference>
<evidence type="ECO:0000256" key="1">
    <source>
        <dbReference type="ARBA" id="ARBA00010641"/>
    </source>
</evidence>
<dbReference type="InterPro" id="IPR013325">
    <property type="entry name" value="RNA_pol_sigma_r2"/>
</dbReference>
<organism evidence="7 8">
    <name type="scientific">Draconibacterium aestuarii</name>
    <dbReference type="NCBI Taxonomy" id="2998507"/>
    <lineage>
        <taxon>Bacteria</taxon>
        <taxon>Pseudomonadati</taxon>
        <taxon>Bacteroidota</taxon>
        <taxon>Bacteroidia</taxon>
        <taxon>Marinilabiliales</taxon>
        <taxon>Prolixibacteraceae</taxon>
        <taxon>Draconibacterium</taxon>
    </lineage>
</organism>
<dbReference type="Pfam" id="PF04542">
    <property type="entry name" value="Sigma70_r2"/>
    <property type="match status" value="1"/>
</dbReference>
<comment type="caution">
    <text evidence="7">The sequence shown here is derived from an EMBL/GenBank/DDBJ whole genome shotgun (WGS) entry which is preliminary data.</text>
</comment>
<dbReference type="SUPFAM" id="SSF88946">
    <property type="entry name" value="Sigma2 domain of RNA polymerase sigma factors"/>
    <property type="match status" value="1"/>
</dbReference>
<evidence type="ECO:0000256" key="2">
    <source>
        <dbReference type="ARBA" id="ARBA00023015"/>
    </source>
</evidence>
<name>A0A9X3J8B8_9BACT</name>
<dbReference type="GO" id="GO:0006352">
    <property type="term" value="P:DNA-templated transcription initiation"/>
    <property type="evidence" value="ECO:0007669"/>
    <property type="project" value="InterPro"/>
</dbReference>
<dbReference type="InterPro" id="IPR039425">
    <property type="entry name" value="RNA_pol_sigma-70-like"/>
</dbReference>
<evidence type="ECO:0000313" key="7">
    <source>
        <dbReference type="EMBL" id="MCY1721560.1"/>
    </source>
</evidence>
<dbReference type="Pfam" id="PF08281">
    <property type="entry name" value="Sigma70_r4_2"/>
    <property type="match status" value="1"/>
</dbReference>
<accession>A0A9X3J8B8</accession>
<proteinExistence type="inferred from homology"/>
<comment type="similarity">
    <text evidence="1">Belongs to the sigma-70 factor family. ECF subfamily.</text>
</comment>
<protein>
    <submittedName>
        <fullName evidence="7">Sigma-70 family RNA polymerase sigma factor</fullName>
    </submittedName>
</protein>
<evidence type="ECO:0000313" key="8">
    <source>
        <dbReference type="Proteomes" id="UP001145087"/>
    </source>
</evidence>
<dbReference type="AlphaFoldDB" id="A0A9X3J8B8"/>
<keyword evidence="4" id="KW-0804">Transcription</keyword>
<dbReference type="SUPFAM" id="SSF88659">
    <property type="entry name" value="Sigma3 and sigma4 domains of RNA polymerase sigma factors"/>
    <property type="match status" value="1"/>
</dbReference>
<sequence>MLWKDFLEGSESALSKIYLNNVNDLFAFGCKFTVDKALVKDCIQELFVTLIQTRTRLSETNNVKGYLFTAIKRMIIREMVRSSKLENILESGDYRFEIGFENIDPVEFENDNYSKKILAVRSAIESLTSRQKEALYLKFYFGLSHKEIAEILHLEEQSSRSLISRAIQKVRSVLKSDKKRISKILFVVFARHS</sequence>
<evidence type="ECO:0000259" key="6">
    <source>
        <dbReference type="Pfam" id="PF08281"/>
    </source>
</evidence>
<dbReference type="Proteomes" id="UP001145087">
    <property type="component" value="Unassembled WGS sequence"/>
</dbReference>